<dbReference type="PANTHER" id="PTHR30069">
    <property type="entry name" value="TONB-DEPENDENT OUTER MEMBRANE RECEPTOR"/>
    <property type="match status" value="1"/>
</dbReference>
<dbReference type="InterPro" id="IPR008969">
    <property type="entry name" value="CarboxyPept-like_regulatory"/>
</dbReference>
<comment type="caution">
    <text evidence="10">The sequence shown here is derived from an EMBL/GenBank/DDBJ whole genome shotgun (WGS) entry which is preliminary data.</text>
</comment>
<dbReference type="FunFam" id="2.170.130.10:FF:000003">
    <property type="entry name" value="SusC/RagA family TonB-linked outer membrane protein"/>
    <property type="match status" value="1"/>
</dbReference>
<keyword evidence="4 8" id="KW-0812">Transmembrane</keyword>
<dbReference type="Pfam" id="PF07715">
    <property type="entry name" value="Plug"/>
    <property type="match status" value="1"/>
</dbReference>
<reference evidence="10" key="2">
    <citation type="submission" date="2021-04" db="EMBL/GenBank/DDBJ databases">
        <authorList>
            <person name="Gilroy R."/>
        </authorList>
    </citation>
    <scope>NUCLEOTIDE SEQUENCE</scope>
    <source>
        <strain evidence="10">8470</strain>
    </source>
</reference>
<reference evidence="10" key="1">
    <citation type="journal article" date="2021" name="PeerJ">
        <title>Extensive microbial diversity within the chicken gut microbiome revealed by metagenomics and culture.</title>
        <authorList>
            <person name="Gilroy R."/>
            <person name="Ravi A."/>
            <person name="Getino M."/>
            <person name="Pursley I."/>
            <person name="Horton D.L."/>
            <person name="Alikhan N.F."/>
            <person name="Baker D."/>
            <person name="Gharbi K."/>
            <person name="Hall N."/>
            <person name="Watson M."/>
            <person name="Adriaenssens E.M."/>
            <person name="Foster-Nyarko E."/>
            <person name="Jarju S."/>
            <person name="Secka A."/>
            <person name="Antonio M."/>
            <person name="Oren A."/>
            <person name="Chaudhuri R.R."/>
            <person name="La Ragione R."/>
            <person name="Hildebrand F."/>
            <person name="Pallen M.J."/>
        </authorList>
    </citation>
    <scope>NUCLEOTIDE SEQUENCE</scope>
    <source>
        <strain evidence="10">8470</strain>
    </source>
</reference>
<dbReference type="Pfam" id="PF13715">
    <property type="entry name" value="CarbopepD_reg_2"/>
    <property type="match status" value="1"/>
</dbReference>
<dbReference type="AlphaFoldDB" id="A0A948X2N6"/>
<evidence type="ECO:0000256" key="5">
    <source>
        <dbReference type="ARBA" id="ARBA00022729"/>
    </source>
</evidence>
<evidence type="ECO:0000256" key="3">
    <source>
        <dbReference type="ARBA" id="ARBA00022452"/>
    </source>
</evidence>
<dbReference type="Gene3D" id="2.40.170.20">
    <property type="entry name" value="TonB-dependent receptor, beta-barrel domain"/>
    <property type="match status" value="1"/>
</dbReference>
<dbReference type="Pfam" id="PF07660">
    <property type="entry name" value="STN"/>
    <property type="match status" value="1"/>
</dbReference>
<feature type="domain" description="Secretin/TonB short N-terminal" evidence="9">
    <location>
        <begin position="31"/>
        <end position="82"/>
    </location>
</feature>
<dbReference type="InterPro" id="IPR011662">
    <property type="entry name" value="Secretin/TonB_short_N"/>
</dbReference>
<dbReference type="InterPro" id="IPR036942">
    <property type="entry name" value="Beta-barrel_TonB_sf"/>
</dbReference>
<dbReference type="SUPFAM" id="SSF56935">
    <property type="entry name" value="Porins"/>
    <property type="match status" value="1"/>
</dbReference>
<keyword evidence="6 8" id="KW-0472">Membrane</keyword>
<dbReference type="SUPFAM" id="SSF49464">
    <property type="entry name" value="Carboxypeptidase regulatory domain-like"/>
    <property type="match status" value="1"/>
</dbReference>
<dbReference type="EMBL" id="JAHLFJ010000059">
    <property type="protein sequence ID" value="MBU3856154.1"/>
    <property type="molecule type" value="Genomic_DNA"/>
</dbReference>
<dbReference type="GO" id="GO:0044718">
    <property type="term" value="P:siderophore transmembrane transport"/>
    <property type="evidence" value="ECO:0007669"/>
    <property type="project" value="TreeGrafter"/>
</dbReference>
<dbReference type="NCBIfam" id="TIGR04056">
    <property type="entry name" value="OMP_RagA_SusC"/>
    <property type="match status" value="1"/>
</dbReference>
<comment type="similarity">
    <text evidence="8">Belongs to the TonB-dependent receptor family.</text>
</comment>
<dbReference type="InterPro" id="IPR039426">
    <property type="entry name" value="TonB-dep_rcpt-like"/>
</dbReference>
<dbReference type="Proteomes" id="UP000784286">
    <property type="component" value="Unassembled WGS sequence"/>
</dbReference>
<evidence type="ECO:0000256" key="4">
    <source>
        <dbReference type="ARBA" id="ARBA00022692"/>
    </source>
</evidence>
<sequence>MLYAQSQSFTIEMSNTTVKGVFDYIESNSEFVFLYDKNAINLNKQVSIDVKGRPIQDVLDEALEGQDVVYEINDRQIALKKVSSTRATQQTVRIKGVVNDATGPIVGANVVVKGTTNGIITGMDGDFTLEVHPGDILQISYIGYKTQEIEVKNQREFSILLTEDTNVLEDVVVVGYGIQKKANLTGSVAQVDSKALESRPIQNLSTGIQGLMPGVTITAGGGAPGMDNGTIRVRGVGTLNSADPYILVDGIETSTMNEIDPNDVESISVLKDAASAAIYGSKASNGVILITTKRGKTGKPKISYNGYVGIQNASKLVDRLSSYDYARLYNKAMEEEGLTPRFDSDELQKFKDGTDPNYPNTDWYDEVFQTGVQHSHNVSVSGGTEDVKYMGSVSYLHQSGILPNAMRRQFSGRTNLDVKLTSKLSARLNLAYIDNDYSDPTNSYVGGGSYQILKLANQMAPWIVGRYDDGTYGTVSDGNPLAWLDADQTVDRMNQNFTGSLSLDYQIIDGLKATVTGSYVNDQQHYKEFRKQIQYNPNKTHSPNQLDERFYLWDRITFDALLNYDKQFGAHGVKGMAGYHLEKYNYSENQSIRKNFPNNDLTDMNAGNAATQQANGYTRELAMISWFGRINYDYAGKYLFEANIRADASSRFADGNRWGYFPSFSAAWRLSEEEFMEGTRDWLNNLKIRGSWGLLGNQSALSDYYPWLNTYKLDGKYIIGDVLNTGYWQESYKLASISWEKARTWGIGVDASLFSHVDLSVDYYDRKTTDIIMDVPVPQEFGLSAYKDNIGEMVNRGVEVTLSYHNQWGDWSFGATGNFAYNKNELLDLGGVSAMVDPNDEYKRRQVGERLNSYYAYKAVGFFNSDEEAQAWMDKYAGQDGYPFSGTFKGGDLIYADTNGDGKMTEADRVVLGSSDPSWTFGLNLNAGYKGFDLSLMFTGAAGVSRMLDNNAVGDFTGDVQHPASVWLDAWTPENKDAKMPRIDYGTDSPSRAWNNLSSFWIQNANYLRLKNLQFGYTFPKKWLKALHVENLRMYYSAENVFTIDNMLVNVDPESTDRGGYSYPLLRTHSFGVSLTF</sequence>
<evidence type="ECO:0000256" key="8">
    <source>
        <dbReference type="PROSITE-ProRule" id="PRU01360"/>
    </source>
</evidence>
<dbReference type="PROSITE" id="PS52016">
    <property type="entry name" value="TONB_DEPENDENT_REC_3"/>
    <property type="match status" value="1"/>
</dbReference>
<evidence type="ECO:0000313" key="11">
    <source>
        <dbReference type="Proteomes" id="UP000784286"/>
    </source>
</evidence>
<dbReference type="InterPro" id="IPR023996">
    <property type="entry name" value="TonB-dep_OMP_SusC/RagA"/>
</dbReference>
<comment type="subcellular location">
    <subcellularLocation>
        <location evidence="1 8">Cell outer membrane</location>
        <topology evidence="1 8">Multi-pass membrane protein</topology>
    </subcellularLocation>
</comment>
<evidence type="ECO:0000256" key="6">
    <source>
        <dbReference type="ARBA" id="ARBA00023136"/>
    </source>
</evidence>
<dbReference type="FunFam" id="2.60.40.1120:FF:000003">
    <property type="entry name" value="Outer membrane protein Omp121"/>
    <property type="match status" value="1"/>
</dbReference>
<dbReference type="PANTHER" id="PTHR30069:SF29">
    <property type="entry name" value="HEMOGLOBIN AND HEMOGLOBIN-HAPTOGLOBIN-BINDING PROTEIN 1-RELATED"/>
    <property type="match status" value="1"/>
</dbReference>
<evidence type="ECO:0000256" key="1">
    <source>
        <dbReference type="ARBA" id="ARBA00004571"/>
    </source>
</evidence>
<keyword evidence="3 8" id="KW-1134">Transmembrane beta strand</keyword>
<dbReference type="GO" id="GO:0009279">
    <property type="term" value="C:cell outer membrane"/>
    <property type="evidence" value="ECO:0007669"/>
    <property type="project" value="UniProtKB-SubCell"/>
</dbReference>
<name>A0A948X2N6_9BACT</name>
<keyword evidence="10" id="KW-0675">Receptor</keyword>
<accession>A0A948X2N6</accession>
<dbReference type="InterPro" id="IPR037066">
    <property type="entry name" value="Plug_dom_sf"/>
</dbReference>
<evidence type="ECO:0000256" key="2">
    <source>
        <dbReference type="ARBA" id="ARBA00022448"/>
    </source>
</evidence>
<protein>
    <submittedName>
        <fullName evidence="10">TonB-dependent receptor</fullName>
    </submittedName>
</protein>
<evidence type="ECO:0000256" key="7">
    <source>
        <dbReference type="ARBA" id="ARBA00023237"/>
    </source>
</evidence>
<dbReference type="Gene3D" id="2.170.130.10">
    <property type="entry name" value="TonB-dependent receptor, plug domain"/>
    <property type="match status" value="1"/>
</dbReference>
<organism evidence="10 11">
    <name type="scientific">Candidatus Phocaeicola excrementipullorum</name>
    <dbReference type="NCBI Taxonomy" id="2838731"/>
    <lineage>
        <taxon>Bacteria</taxon>
        <taxon>Pseudomonadati</taxon>
        <taxon>Bacteroidota</taxon>
        <taxon>Bacteroidia</taxon>
        <taxon>Bacteroidales</taxon>
        <taxon>Bacteroidaceae</taxon>
        <taxon>Phocaeicola</taxon>
    </lineage>
</organism>
<evidence type="ECO:0000313" key="10">
    <source>
        <dbReference type="EMBL" id="MBU3856154.1"/>
    </source>
</evidence>
<dbReference type="InterPro" id="IPR023997">
    <property type="entry name" value="TonB-dep_OMP_SusC/RagA_CS"/>
</dbReference>
<dbReference type="SMART" id="SM00965">
    <property type="entry name" value="STN"/>
    <property type="match status" value="1"/>
</dbReference>
<dbReference type="Gene3D" id="2.60.40.1120">
    <property type="entry name" value="Carboxypeptidase-like, regulatory domain"/>
    <property type="match status" value="1"/>
</dbReference>
<keyword evidence="7 8" id="KW-0998">Cell outer membrane</keyword>
<proteinExistence type="inferred from homology"/>
<keyword evidence="5" id="KW-0732">Signal</keyword>
<gene>
    <name evidence="10" type="ORF">H9928_06305</name>
</gene>
<keyword evidence="2 8" id="KW-0813">Transport</keyword>
<dbReference type="GO" id="GO:0015344">
    <property type="term" value="F:siderophore uptake transmembrane transporter activity"/>
    <property type="evidence" value="ECO:0007669"/>
    <property type="project" value="TreeGrafter"/>
</dbReference>
<evidence type="ECO:0000259" key="9">
    <source>
        <dbReference type="SMART" id="SM00965"/>
    </source>
</evidence>
<dbReference type="InterPro" id="IPR012910">
    <property type="entry name" value="Plug_dom"/>
</dbReference>
<dbReference type="NCBIfam" id="TIGR04057">
    <property type="entry name" value="SusC_RagA_signa"/>
    <property type="match status" value="1"/>
</dbReference>